<dbReference type="SMART" id="SM00574">
    <property type="entry name" value="POX"/>
    <property type="match status" value="1"/>
</dbReference>
<feature type="region of interest" description="Disordered" evidence="9">
    <location>
        <begin position="23"/>
        <end position="58"/>
    </location>
</feature>
<evidence type="ECO:0000259" key="10">
    <source>
        <dbReference type="PROSITE" id="PS50071"/>
    </source>
</evidence>
<evidence type="ECO:0000313" key="12">
    <source>
        <dbReference type="Proteomes" id="UP000467840"/>
    </source>
</evidence>
<comment type="similarity">
    <text evidence="2">Belongs to the TALE/BELL homeobox family.</text>
</comment>
<dbReference type="PANTHER" id="PTHR11850">
    <property type="entry name" value="HOMEOBOX PROTEIN TRANSCRIPTION FACTORS"/>
    <property type="match status" value="1"/>
</dbReference>
<keyword evidence="5 8" id="KW-0371">Homeobox</keyword>
<dbReference type="Proteomes" id="UP000467840">
    <property type="component" value="Chromosome 10"/>
</dbReference>
<comment type="subcellular location">
    <subcellularLocation>
        <location evidence="1 8">Nucleus</location>
    </subcellularLocation>
</comment>
<evidence type="ECO:0000256" key="9">
    <source>
        <dbReference type="SAM" id="MobiDB-lite"/>
    </source>
</evidence>
<keyword evidence="6" id="KW-0804">Transcription</keyword>
<proteinExistence type="inferred from homology"/>
<dbReference type="SMART" id="SM00389">
    <property type="entry name" value="HOX"/>
    <property type="match status" value="1"/>
</dbReference>
<dbReference type="AlphaFoldDB" id="A0A6A6N0T0"/>
<dbReference type="EMBL" id="JAAGAX010000003">
    <property type="protein sequence ID" value="KAF2318944.1"/>
    <property type="molecule type" value="Genomic_DNA"/>
</dbReference>
<evidence type="ECO:0000256" key="8">
    <source>
        <dbReference type="PROSITE-ProRule" id="PRU00108"/>
    </source>
</evidence>
<dbReference type="Pfam" id="PF05920">
    <property type="entry name" value="Homeobox_KN"/>
    <property type="match status" value="1"/>
</dbReference>
<keyword evidence="3" id="KW-0805">Transcription regulation</keyword>
<gene>
    <name evidence="11" type="ORF">GH714_011918</name>
</gene>
<keyword evidence="7 8" id="KW-0539">Nucleus</keyword>
<evidence type="ECO:0000256" key="5">
    <source>
        <dbReference type="ARBA" id="ARBA00023155"/>
    </source>
</evidence>
<dbReference type="InterPro" id="IPR001356">
    <property type="entry name" value="HD"/>
</dbReference>
<dbReference type="GO" id="GO:0006355">
    <property type="term" value="P:regulation of DNA-templated transcription"/>
    <property type="evidence" value="ECO:0007669"/>
    <property type="project" value="InterPro"/>
</dbReference>
<name>A0A6A6N0T0_HEVBR</name>
<reference evidence="11 12" key="1">
    <citation type="journal article" date="2020" name="Mol. Plant">
        <title>The Chromosome-Based Rubber Tree Genome Provides New Insights into Spurge Genome Evolution and Rubber Biosynthesis.</title>
        <authorList>
            <person name="Liu J."/>
            <person name="Shi C."/>
            <person name="Shi C.C."/>
            <person name="Li W."/>
            <person name="Zhang Q.J."/>
            <person name="Zhang Y."/>
            <person name="Li K."/>
            <person name="Lu H.F."/>
            <person name="Shi C."/>
            <person name="Zhu S.T."/>
            <person name="Xiao Z.Y."/>
            <person name="Nan H."/>
            <person name="Yue Y."/>
            <person name="Zhu X.G."/>
            <person name="Wu Y."/>
            <person name="Hong X.N."/>
            <person name="Fan G.Y."/>
            <person name="Tong Y."/>
            <person name="Zhang D."/>
            <person name="Mao C.L."/>
            <person name="Liu Y.L."/>
            <person name="Hao S.J."/>
            <person name="Liu W.Q."/>
            <person name="Lv M.Q."/>
            <person name="Zhang H.B."/>
            <person name="Liu Y."/>
            <person name="Hu-Tang G.R."/>
            <person name="Wang J.P."/>
            <person name="Wang J.H."/>
            <person name="Sun Y.H."/>
            <person name="Ni S.B."/>
            <person name="Chen W.B."/>
            <person name="Zhang X.C."/>
            <person name="Jiao Y.N."/>
            <person name="Eichler E.E."/>
            <person name="Li G.H."/>
            <person name="Liu X."/>
            <person name="Gao L.Z."/>
        </authorList>
    </citation>
    <scope>NUCLEOTIDE SEQUENCE [LARGE SCALE GENOMIC DNA]</scope>
    <source>
        <strain evidence="12">cv. GT1</strain>
        <tissue evidence="11">Leaf</tissue>
    </source>
</reference>
<protein>
    <recommendedName>
        <fullName evidence="10">Homeobox domain-containing protein</fullName>
    </recommendedName>
</protein>
<dbReference type="InterPro" id="IPR009057">
    <property type="entry name" value="Homeodomain-like_sf"/>
</dbReference>
<evidence type="ECO:0000256" key="1">
    <source>
        <dbReference type="ARBA" id="ARBA00004123"/>
    </source>
</evidence>
<dbReference type="SUPFAM" id="SSF46689">
    <property type="entry name" value="Homeodomain-like"/>
    <property type="match status" value="1"/>
</dbReference>
<dbReference type="InterPro" id="IPR006563">
    <property type="entry name" value="POX_dom"/>
</dbReference>
<dbReference type="InterPro" id="IPR050224">
    <property type="entry name" value="TALE_homeobox"/>
</dbReference>
<dbReference type="Gene3D" id="1.10.10.60">
    <property type="entry name" value="Homeodomain-like"/>
    <property type="match status" value="1"/>
</dbReference>
<dbReference type="Pfam" id="PF07526">
    <property type="entry name" value="POX"/>
    <property type="match status" value="1"/>
</dbReference>
<dbReference type="CDD" id="cd00086">
    <property type="entry name" value="homeodomain"/>
    <property type="match status" value="1"/>
</dbReference>
<evidence type="ECO:0000256" key="3">
    <source>
        <dbReference type="ARBA" id="ARBA00023015"/>
    </source>
</evidence>
<dbReference type="InterPro" id="IPR008422">
    <property type="entry name" value="KN_HD"/>
</dbReference>
<evidence type="ECO:0000256" key="2">
    <source>
        <dbReference type="ARBA" id="ARBA00006454"/>
    </source>
</evidence>
<dbReference type="PROSITE" id="PS50071">
    <property type="entry name" value="HOMEOBOX_2"/>
    <property type="match status" value="1"/>
</dbReference>
<dbReference type="GO" id="GO:0003677">
    <property type="term" value="F:DNA binding"/>
    <property type="evidence" value="ECO:0007669"/>
    <property type="project" value="UniProtKB-UniRule"/>
</dbReference>
<accession>A0A6A6N0T0</accession>
<feature type="domain" description="Homeobox" evidence="10">
    <location>
        <begin position="273"/>
        <end position="336"/>
    </location>
</feature>
<keyword evidence="4 8" id="KW-0238">DNA-binding</keyword>
<evidence type="ECO:0000256" key="7">
    <source>
        <dbReference type="ARBA" id="ARBA00023242"/>
    </source>
</evidence>
<evidence type="ECO:0000256" key="6">
    <source>
        <dbReference type="ARBA" id="ARBA00023163"/>
    </source>
</evidence>
<evidence type="ECO:0000256" key="4">
    <source>
        <dbReference type="ARBA" id="ARBA00023125"/>
    </source>
</evidence>
<sequence length="475" mass="53610">MAQNFEPFDVPQHNRRNKLRFITQTSQEPQNPPTLMNPSPTPSFSSLQNPKDHHMMSYHPLTSHQQGLSLSLSFQFDRQRCNAVSVFGDFLKQNGEIRSSVPLGPFTGYASILKGSRFLKPAQQILDDLCGTANYEVLNVSLELLNESEVMRESAALSDRVEHRWKNSKLMLMLDEVYRRYKLYCQQLQSVVASFESVAGLGNAAPHICYAIKTVSKHFTCLKNALLNQIHFTGKASDESNFISNERIPRFRASDEQGLQNQNPSLKISFLQHPVWRSQRGLPDHAVAVLKTWLFEHFLHPYPNDSEKQILAQQTGLSRTQVSNWFINARVRLWKPMVEEVYKLASQQGHQAPLEAANHNANVPPLDFPLEKLSQTTHHQNAENIQTNCSGNELADMSIQRPELRNVSFDNSSSLSQTANDGVSLALGLHQNVGIDMSQPLLMNIAHHVNLEMISMMDSASAASFQAQNQHFGKD</sequence>
<evidence type="ECO:0000313" key="11">
    <source>
        <dbReference type="EMBL" id="KAF2318944.1"/>
    </source>
</evidence>
<organism evidence="11 12">
    <name type="scientific">Hevea brasiliensis</name>
    <name type="common">Para rubber tree</name>
    <name type="synonym">Siphonia brasiliensis</name>
    <dbReference type="NCBI Taxonomy" id="3981"/>
    <lineage>
        <taxon>Eukaryota</taxon>
        <taxon>Viridiplantae</taxon>
        <taxon>Streptophyta</taxon>
        <taxon>Embryophyta</taxon>
        <taxon>Tracheophyta</taxon>
        <taxon>Spermatophyta</taxon>
        <taxon>Magnoliopsida</taxon>
        <taxon>eudicotyledons</taxon>
        <taxon>Gunneridae</taxon>
        <taxon>Pentapetalae</taxon>
        <taxon>rosids</taxon>
        <taxon>fabids</taxon>
        <taxon>Malpighiales</taxon>
        <taxon>Euphorbiaceae</taxon>
        <taxon>Crotonoideae</taxon>
        <taxon>Micrandreae</taxon>
        <taxon>Hevea</taxon>
    </lineage>
</organism>
<comment type="caution">
    <text evidence="11">The sequence shown here is derived from an EMBL/GenBank/DDBJ whole genome shotgun (WGS) entry which is preliminary data.</text>
</comment>
<keyword evidence="12" id="KW-1185">Reference proteome</keyword>
<dbReference type="GO" id="GO:0005634">
    <property type="term" value="C:nucleus"/>
    <property type="evidence" value="ECO:0007669"/>
    <property type="project" value="UniProtKB-SubCell"/>
</dbReference>
<feature type="compositionally biased region" description="Polar residues" evidence="9">
    <location>
        <begin position="23"/>
        <end position="49"/>
    </location>
</feature>
<feature type="DNA-binding region" description="Homeobox" evidence="8">
    <location>
        <begin position="275"/>
        <end position="337"/>
    </location>
</feature>